<dbReference type="NCBIfam" id="TIGR00589">
    <property type="entry name" value="ogt"/>
    <property type="match status" value="1"/>
</dbReference>
<dbReference type="PANTHER" id="PTHR10815:SF14">
    <property type="entry name" value="BIFUNCTIONAL TRANSCRIPTIONAL ACTIVATOR_DNA REPAIR ENZYME ADA"/>
    <property type="match status" value="1"/>
</dbReference>
<reference evidence="13" key="1">
    <citation type="journal article" date="2019" name="Int. J. Syst. Evol. Microbiol.">
        <title>The Global Catalogue of Microorganisms (GCM) 10K type strain sequencing project: providing services to taxonomists for standard genome sequencing and annotation.</title>
        <authorList>
            <consortium name="The Broad Institute Genomics Platform"/>
            <consortium name="The Broad Institute Genome Sequencing Center for Infectious Disease"/>
            <person name="Wu L."/>
            <person name="Ma J."/>
        </authorList>
    </citation>
    <scope>NUCLEOTIDE SEQUENCE [LARGE SCALE GENOMIC DNA]</scope>
    <source>
        <strain evidence="13">CCUG 52537</strain>
    </source>
</reference>
<evidence type="ECO:0000256" key="8">
    <source>
        <dbReference type="ARBA" id="ARBA00023163"/>
    </source>
</evidence>
<evidence type="ECO:0000256" key="6">
    <source>
        <dbReference type="ARBA" id="ARBA00023015"/>
    </source>
</evidence>
<evidence type="ECO:0000313" key="12">
    <source>
        <dbReference type="EMBL" id="MFD0846810.1"/>
    </source>
</evidence>
<dbReference type="InterPro" id="IPR009057">
    <property type="entry name" value="Homeodomain-like_sf"/>
</dbReference>
<keyword evidence="4 12" id="KW-0808">Transferase</keyword>
<dbReference type="InterPro" id="IPR001497">
    <property type="entry name" value="MethylDNA_cys_MeTrfase_AS"/>
</dbReference>
<dbReference type="InterPro" id="IPR014048">
    <property type="entry name" value="MethylDNA_cys_MeTrfase_DNA-bd"/>
</dbReference>
<keyword evidence="8" id="KW-0804">Transcription</keyword>
<dbReference type="InterPro" id="IPR018060">
    <property type="entry name" value="HTH_AraC"/>
</dbReference>
<dbReference type="PROSITE" id="PS00374">
    <property type="entry name" value="MGMT"/>
    <property type="match status" value="1"/>
</dbReference>
<evidence type="ECO:0000256" key="4">
    <source>
        <dbReference type="ARBA" id="ARBA00022679"/>
    </source>
</evidence>
<protein>
    <submittedName>
        <fullName evidence="12">Bifunctional DNA-binding transcriptional regulator/O6-methylguanine-DNA methyltransferase Ada</fullName>
        <ecNumber evidence="12">2.1.1.-</ecNumber>
    </submittedName>
</protein>
<dbReference type="GO" id="GO:0032259">
    <property type="term" value="P:methylation"/>
    <property type="evidence" value="ECO:0007669"/>
    <property type="project" value="UniProtKB-KW"/>
</dbReference>
<dbReference type="SUPFAM" id="SSF57884">
    <property type="entry name" value="Ada DNA repair protein, N-terminal domain (N-Ada 10)"/>
    <property type="match status" value="1"/>
</dbReference>
<dbReference type="SMART" id="SM00342">
    <property type="entry name" value="HTH_ARAC"/>
    <property type="match status" value="1"/>
</dbReference>
<dbReference type="InterPro" id="IPR036388">
    <property type="entry name" value="WH-like_DNA-bd_sf"/>
</dbReference>
<evidence type="ECO:0000256" key="3">
    <source>
        <dbReference type="ARBA" id="ARBA00022603"/>
    </source>
</evidence>
<accession>A0ABW3BYS1</accession>
<comment type="caution">
    <text evidence="12">The sequence shown here is derived from an EMBL/GenBank/DDBJ whole genome shotgun (WGS) entry which is preliminary data.</text>
</comment>
<comment type="catalytic activity">
    <reaction evidence="10">
        <text>a 6-O-methyl-2'-deoxyguanosine in DNA + L-cysteinyl-[protein] = S-methyl-L-cysteinyl-[protein] + a 2'-deoxyguanosine in DNA</text>
        <dbReference type="Rhea" id="RHEA:24000"/>
        <dbReference type="Rhea" id="RHEA-COMP:10131"/>
        <dbReference type="Rhea" id="RHEA-COMP:10132"/>
        <dbReference type="Rhea" id="RHEA-COMP:11367"/>
        <dbReference type="Rhea" id="RHEA-COMP:11368"/>
        <dbReference type="ChEBI" id="CHEBI:29950"/>
        <dbReference type="ChEBI" id="CHEBI:82612"/>
        <dbReference type="ChEBI" id="CHEBI:85445"/>
        <dbReference type="ChEBI" id="CHEBI:85448"/>
        <dbReference type="EC" id="2.1.1.63"/>
    </reaction>
</comment>
<dbReference type="InterPro" id="IPR036631">
    <property type="entry name" value="MGMT_N_sf"/>
</dbReference>
<evidence type="ECO:0000256" key="10">
    <source>
        <dbReference type="ARBA" id="ARBA00049348"/>
    </source>
</evidence>
<dbReference type="InterPro" id="IPR016221">
    <property type="entry name" value="Bifunct_regulatory_prot_Ada"/>
</dbReference>
<keyword evidence="12" id="KW-0238">DNA-binding</keyword>
<keyword evidence="9" id="KW-0234">DNA repair</keyword>
<sequence length="362" mass="38635">MIMETELADQPQFWDAVVGRDRAFDGRFVYAVKRSGVYCRPSCPARTPKPENVRFYANGTAAEADGYRACLRCRPGAFEGRDPAAEKMTALARYIEANADTPLPLARLAEIAGLSSFQVQRAFTAVIGVSPKAFQTALRMKRLKASLKEGDGVAGAIFEAGFGSTSRAYERMDGHLGMTPAAYRAGGAGETIAWACRSTGLGLLLMAATTRGVCAVDFGDDENALVARLQAEFPRADIVSSDAAGSPQLDAWIEALRAHLAEGAPHPDIPVDLRGTAFQMKVWRFLLSVPSGTVVSYAEVAAGIGAPSAVRAAASACGANRVAVLVPCHRVLRGNGGIGGYRWGVERKRTLLEAERRRERAA</sequence>
<keyword evidence="6" id="KW-0805">Transcription regulation</keyword>
<dbReference type="Gene3D" id="1.10.10.10">
    <property type="entry name" value="Winged helix-like DNA-binding domain superfamily/Winged helix DNA-binding domain"/>
    <property type="match status" value="1"/>
</dbReference>
<dbReference type="NCBIfam" id="NF011964">
    <property type="entry name" value="PRK15435.1"/>
    <property type="match status" value="1"/>
</dbReference>
<dbReference type="PIRSF" id="PIRSF000409">
    <property type="entry name" value="Ada"/>
    <property type="match status" value="1"/>
</dbReference>
<evidence type="ECO:0000256" key="7">
    <source>
        <dbReference type="ARBA" id="ARBA00023159"/>
    </source>
</evidence>
<dbReference type="SUPFAM" id="SSF46767">
    <property type="entry name" value="Methylated DNA-protein cysteine methyltransferase, C-terminal domain"/>
    <property type="match status" value="1"/>
</dbReference>
<evidence type="ECO:0000256" key="1">
    <source>
        <dbReference type="ARBA" id="ARBA00001286"/>
    </source>
</evidence>
<dbReference type="InterPro" id="IPR004026">
    <property type="entry name" value="Ada_DNA_repair_Zn-bd"/>
</dbReference>
<evidence type="ECO:0000256" key="9">
    <source>
        <dbReference type="ARBA" id="ARBA00023204"/>
    </source>
</evidence>
<organism evidence="12 13">
    <name type="scientific">Sphingosinicella xenopeptidilytica</name>
    <dbReference type="NCBI Taxonomy" id="364098"/>
    <lineage>
        <taxon>Bacteria</taxon>
        <taxon>Pseudomonadati</taxon>
        <taxon>Pseudomonadota</taxon>
        <taxon>Alphaproteobacteria</taxon>
        <taxon>Sphingomonadales</taxon>
        <taxon>Sphingosinicellaceae</taxon>
        <taxon>Sphingosinicella</taxon>
    </lineage>
</organism>
<evidence type="ECO:0000256" key="2">
    <source>
        <dbReference type="ARBA" id="ARBA00001947"/>
    </source>
</evidence>
<dbReference type="SUPFAM" id="SSF46689">
    <property type="entry name" value="Homeodomain-like"/>
    <property type="match status" value="1"/>
</dbReference>
<gene>
    <name evidence="12" type="primary">ada</name>
    <name evidence="12" type="ORF">ACFQ00_00585</name>
</gene>
<proteinExistence type="predicted"/>
<dbReference type="Pfam" id="PF01035">
    <property type="entry name" value="DNA_binding_1"/>
    <property type="match status" value="1"/>
</dbReference>
<dbReference type="EC" id="2.1.1.-" evidence="12"/>
<keyword evidence="13" id="KW-1185">Reference proteome</keyword>
<comment type="cofactor">
    <cofactor evidence="2">
        <name>Zn(2+)</name>
        <dbReference type="ChEBI" id="CHEBI:29105"/>
    </cofactor>
</comment>
<dbReference type="CDD" id="cd06445">
    <property type="entry name" value="ATase"/>
    <property type="match status" value="1"/>
</dbReference>
<dbReference type="Pfam" id="PF12833">
    <property type="entry name" value="HTH_18"/>
    <property type="match status" value="1"/>
</dbReference>
<dbReference type="GO" id="GO:0003677">
    <property type="term" value="F:DNA binding"/>
    <property type="evidence" value="ECO:0007669"/>
    <property type="project" value="UniProtKB-KW"/>
</dbReference>
<dbReference type="Gene3D" id="3.40.10.10">
    <property type="entry name" value="DNA Methylphosphotriester Repair Domain"/>
    <property type="match status" value="1"/>
</dbReference>
<dbReference type="InterPro" id="IPR036217">
    <property type="entry name" value="MethylDNA_cys_MeTrfase_DNAb"/>
</dbReference>
<keyword evidence="7" id="KW-0010">Activator</keyword>
<dbReference type="Gene3D" id="1.10.10.60">
    <property type="entry name" value="Homeodomain-like"/>
    <property type="match status" value="1"/>
</dbReference>
<comment type="catalytic activity">
    <reaction evidence="1">
        <text>a 4-O-methyl-thymidine in DNA + L-cysteinyl-[protein] = a thymidine in DNA + S-methyl-L-cysteinyl-[protein]</text>
        <dbReference type="Rhea" id="RHEA:53428"/>
        <dbReference type="Rhea" id="RHEA-COMP:10131"/>
        <dbReference type="Rhea" id="RHEA-COMP:10132"/>
        <dbReference type="Rhea" id="RHEA-COMP:13555"/>
        <dbReference type="Rhea" id="RHEA-COMP:13556"/>
        <dbReference type="ChEBI" id="CHEBI:29950"/>
        <dbReference type="ChEBI" id="CHEBI:82612"/>
        <dbReference type="ChEBI" id="CHEBI:137386"/>
        <dbReference type="ChEBI" id="CHEBI:137387"/>
        <dbReference type="EC" id="2.1.1.63"/>
    </reaction>
</comment>
<name>A0ABW3BYS1_SPHXN</name>
<evidence type="ECO:0000259" key="11">
    <source>
        <dbReference type="PROSITE" id="PS01124"/>
    </source>
</evidence>
<dbReference type="SUPFAM" id="SSF53155">
    <property type="entry name" value="Methylated DNA-protein cysteine methyltransferase domain"/>
    <property type="match status" value="1"/>
</dbReference>
<dbReference type="Pfam" id="PF02805">
    <property type="entry name" value="Ada_Zn_binding"/>
    <property type="match status" value="1"/>
</dbReference>
<evidence type="ECO:0000256" key="5">
    <source>
        <dbReference type="ARBA" id="ARBA00022763"/>
    </source>
</evidence>
<dbReference type="Proteomes" id="UP001597124">
    <property type="component" value="Unassembled WGS sequence"/>
</dbReference>
<dbReference type="Gene3D" id="3.30.160.70">
    <property type="entry name" value="Methylated DNA-protein cysteine methyltransferase domain"/>
    <property type="match status" value="1"/>
</dbReference>
<evidence type="ECO:0000313" key="13">
    <source>
        <dbReference type="Proteomes" id="UP001597124"/>
    </source>
</evidence>
<dbReference type="PANTHER" id="PTHR10815">
    <property type="entry name" value="METHYLATED-DNA--PROTEIN-CYSTEINE METHYLTRANSFERASE"/>
    <property type="match status" value="1"/>
</dbReference>
<keyword evidence="5" id="KW-0227">DNA damage</keyword>
<dbReference type="RefSeq" id="WP_381484706.1">
    <property type="nucleotide sequence ID" value="NZ_JBHTIK010000001.1"/>
</dbReference>
<dbReference type="PROSITE" id="PS01124">
    <property type="entry name" value="HTH_ARAC_FAMILY_2"/>
    <property type="match status" value="1"/>
</dbReference>
<dbReference type="EMBL" id="JBHTIK010000001">
    <property type="protein sequence ID" value="MFD0846810.1"/>
    <property type="molecule type" value="Genomic_DNA"/>
</dbReference>
<dbReference type="GO" id="GO:0008168">
    <property type="term" value="F:methyltransferase activity"/>
    <property type="evidence" value="ECO:0007669"/>
    <property type="project" value="UniProtKB-KW"/>
</dbReference>
<keyword evidence="3 12" id="KW-0489">Methyltransferase</keyword>
<dbReference type="InterPro" id="IPR035451">
    <property type="entry name" value="Ada-like_dom_sf"/>
</dbReference>
<feature type="domain" description="HTH araC/xylS-type" evidence="11">
    <location>
        <begin position="89"/>
        <end position="186"/>
    </location>
</feature>